<feature type="transmembrane region" description="Helical" evidence="1">
    <location>
        <begin position="12"/>
        <end position="33"/>
    </location>
</feature>
<keyword evidence="1" id="KW-0812">Transmembrane</keyword>
<dbReference type="RefSeq" id="WP_091295961.1">
    <property type="nucleotide sequence ID" value="NZ_FNON01000008.1"/>
</dbReference>
<feature type="transmembrane region" description="Helical" evidence="1">
    <location>
        <begin position="165"/>
        <end position="183"/>
    </location>
</feature>
<dbReference type="STRING" id="589385.SAMN05421504_108353"/>
<protein>
    <submittedName>
        <fullName evidence="3">Putative sensor</fullName>
    </submittedName>
</protein>
<evidence type="ECO:0000259" key="2">
    <source>
        <dbReference type="Pfam" id="PF13796"/>
    </source>
</evidence>
<keyword evidence="4" id="KW-1185">Reference proteome</keyword>
<dbReference type="Proteomes" id="UP000199515">
    <property type="component" value="Unassembled WGS sequence"/>
</dbReference>
<evidence type="ECO:0000256" key="1">
    <source>
        <dbReference type="SAM" id="Phobius"/>
    </source>
</evidence>
<evidence type="ECO:0000313" key="4">
    <source>
        <dbReference type="Proteomes" id="UP000199515"/>
    </source>
</evidence>
<accession>A0A1H3PQE4</accession>
<dbReference type="OrthoDB" id="5183710at2"/>
<gene>
    <name evidence="3" type="ORF">SAMN05421504_108353</name>
</gene>
<keyword evidence="1" id="KW-1133">Transmembrane helix</keyword>
<keyword evidence="1" id="KW-0472">Membrane</keyword>
<dbReference type="AlphaFoldDB" id="A0A1H3PQE4"/>
<name>A0A1H3PQE4_9PSEU</name>
<dbReference type="InterPro" id="IPR025828">
    <property type="entry name" value="Put_sensor_dom"/>
</dbReference>
<reference evidence="3 4" key="1">
    <citation type="submission" date="2016-10" db="EMBL/GenBank/DDBJ databases">
        <authorList>
            <person name="de Groot N.N."/>
        </authorList>
    </citation>
    <scope>NUCLEOTIDE SEQUENCE [LARGE SCALE GENOMIC DNA]</scope>
    <source>
        <strain evidence="3 4">CPCC 202699</strain>
    </source>
</reference>
<dbReference type="EMBL" id="FNON01000008">
    <property type="protein sequence ID" value="SDZ03287.1"/>
    <property type="molecule type" value="Genomic_DNA"/>
</dbReference>
<feature type="domain" description="Putative sensor" evidence="2">
    <location>
        <begin position="14"/>
        <end position="198"/>
    </location>
</feature>
<feature type="transmembrane region" description="Helical" evidence="1">
    <location>
        <begin position="39"/>
        <end position="56"/>
    </location>
</feature>
<proteinExistence type="predicted"/>
<sequence>MERRGASFSGSLVYLLMNFPLGVTAFVVLMALVPAGVGTAVVWVGLPVLMLVFLLLKGAARVERARTYALTDTFVAMPYLPLPEGGHWPRWKARLRDAQTWRDLAYFLLLFPVGVAEFCLLVGFWATSLGLVGLPIYFRYLPDGAWYFPRWDDLRWITVDSTVEALPWAALGVLCVALSVALTKAMAALHTRFAAALLGPTARRRELLEDELVERELSVTSR</sequence>
<dbReference type="Pfam" id="PF13796">
    <property type="entry name" value="Sensor"/>
    <property type="match status" value="1"/>
</dbReference>
<organism evidence="3 4">
    <name type="scientific">Amycolatopsis xylanica</name>
    <dbReference type="NCBI Taxonomy" id="589385"/>
    <lineage>
        <taxon>Bacteria</taxon>
        <taxon>Bacillati</taxon>
        <taxon>Actinomycetota</taxon>
        <taxon>Actinomycetes</taxon>
        <taxon>Pseudonocardiales</taxon>
        <taxon>Pseudonocardiaceae</taxon>
        <taxon>Amycolatopsis</taxon>
    </lineage>
</organism>
<feature type="transmembrane region" description="Helical" evidence="1">
    <location>
        <begin position="104"/>
        <end position="126"/>
    </location>
</feature>
<evidence type="ECO:0000313" key="3">
    <source>
        <dbReference type="EMBL" id="SDZ03287.1"/>
    </source>
</evidence>